<evidence type="ECO:0000313" key="11">
    <source>
        <dbReference type="Proteomes" id="UP001187192"/>
    </source>
</evidence>
<dbReference type="GO" id="GO:0016602">
    <property type="term" value="C:CCAAT-binding factor complex"/>
    <property type="evidence" value="ECO:0007669"/>
    <property type="project" value="InterPro"/>
</dbReference>
<evidence type="ECO:0000256" key="1">
    <source>
        <dbReference type="ARBA" id="ARBA00004123"/>
    </source>
</evidence>
<keyword evidence="2 8" id="KW-0805">Transcription regulation</keyword>
<feature type="compositionally biased region" description="Polar residues" evidence="9">
    <location>
        <begin position="242"/>
        <end position="252"/>
    </location>
</feature>
<feature type="compositionally biased region" description="Acidic residues" evidence="9">
    <location>
        <begin position="37"/>
        <end position="52"/>
    </location>
</feature>
<gene>
    <name evidence="10" type="ORF">TIFTF001_023776</name>
</gene>
<evidence type="ECO:0000256" key="3">
    <source>
        <dbReference type="ARBA" id="ARBA00023125"/>
    </source>
</evidence>
<evidence type="ECO:0000256" key="2">
    <source>
        <dbReference type="ARBA" id="ARBA00023015"/>
    </source>
</evidence>
<feature type="region of interest" description="Disordered" evidence="9">
    <location>
        <begin position="232"/>
        <end position="256"/>
    </location>
</feature>
<dbReference type="PROSITE" id="PS51152">
    <property type="entry name" value="NFYA_HAP2_2"/>
    <property type="match status" value="1"/>
</dbReference>
<evidence type="ECO:0000256" key="7">
    <source>
        <dbReference type="ARBA" id="ARBA00025911"/>
    </source>
</evidence>
<accession>A0AA88DGG1</accession>
<evidence type="ECO:0000256" key="8">
    <source>
        <dbReference type="RuleBase" id="RU367155"/>
    </source>
</evidence>
<keyword evidence="11" id="KW-1185">Reference proteome</keyword>
<dbReference type="Gene3D" id="6.10.250.2430">
    <property type="match status" value="1"/>
</dbReference>
<evidence type="ECO:0000256" key="4">
    <source>
        <dbReference type="ARBA" id="ARBA00023159"/>
    </source>
</evidence>
<sequence length="336" mass="37670">MLNITIRMVRRPRQLDRQPGLSSFVFRRGITKRKEEAEAEEDNSENDNCEADEQQKQSESQLESSSPAAGISHGVNTTPNVQYATPPQFGAGHAVAPAAYPYPDPYYRSIFAPYDAQPYPPQPYGGQPMVHLQLMGIQQAGVPLPSDAVEEPVFVNAKQYHGILRRRQSRAKAESENKALKSRKAPRFFHLQFLLLKSKLLLQPYLHESRHLHALRRARGCGGRFLNSKKNEKLQDEVASGDKSQPNINLNSDKNERAPADGTVIKIIERAVKVSSKTIIVSFPAPWTSSWPSFFFPEGTMAGVRSLVRLLVFLSLLSGYLKSSFIRKAEDLKKIS</sequence>
<dbReference type="GO" id="GO:0003677">
    <property type="term" value="F:DNA binding"/>
    <property type="evidence" value="ECO:0007669"/>
    <property type="project" value="UniProtKB-KW"/>
</dbReference>
<dbReference type="GO" id="GO:0003700">
    <property type="term" value="F:DNA-binding transcription factor activity"/>
    <property type="evidence" value="ECO:0007669"/>
    <property type="project" value="UniProtKB-UniRule"/>
</dbReference>
<reference evidence="10" key="1">
    <citation type="submission" date="2023-07" db="EMBL/GenBank/DDBJ databases">
        <title>draft genome sequence of fig (Ficus carica).</title>
        <authorList>
            <person name="Takahashi T."/>
            <person name="Nishimura K."/>
        </authorList>
    </citation>
    <scope>NUCLEOTIDE SEQUENCE</scope>
</reference>
<keyword evidence="3 8" id="KW-0238">DNA-binding</keyword>
<dbReference type="PROSITE" id="PS00686">
    <property type="entry name" value="NFYA_HAP2_1"/>
    <property type="match status" value="1"/>
</dbReference>
<dbReference type="Pfam" id="PF02045">
    <property type="entry name" value="CBFB_NFYA"/>
    <property type="match status" value="1"/>
</dbReference>
<feature type="compositionally biased region" description="Polar residues" evidence="9">
    <location>
        <begin position="74"/>
        <end position="84"/>
    </location>
</feature>
<evidence type="ECO:0000256" key="9">
    <source>
        <dbReference type="SAM" id="MobiDB-lite"/>
    </source>
</evidence>
<dbReference type="AlphaFoldDB" id="A0AA88DGG1"/>
<keyword evidence="4" id="KW-0010">Activator</keyword>
<dbReference type="Proteomes" id="UP001187192">
    <property type="component" value="Unassembled WGS sequence"/>
</dbReference>
<dbReference type="PANTHER" id="PTHR12632">
    <property type="entry name" value="TRANSCRIPTION FACTOR NF-Y ALPHA-RELATED"/>
    <property type="match status" value="1"/>
</dbReference>
<comment type="subunit">
    <text evidence="7">Heterotrimeric transcription factor composed of three components, NF-YA, NF-YB and NF-YC. NF-YB and NF-YC must interact and dimerize for NF-YA association and DNA binding.</text>
</comment>
<dbReference type="InterPro" id="IPR018362">
    <property type="entry name" value="CCAAT-binding_factor_CS"/>
</dbReference>
<evidence type="ECO:0000256" key="5">
    <source>
        <dbReference type="ARBA" id="ARBA00023163"/>
    </source>
</evidence>
<comment type="function">
    <text evidence="8">Component of the sequence-specific heterotrimeric transcription factor (NF-Y) which specifically recognizes a 5'-CCAAT-3' box motif found in the promoters of its target genes.</text>
</comment>
<keyword evidence="6 8" id="KW-0539">Nucleus</keyword>
<keyword evidence="5 8" id="KW-0804">Transcription</keyword>
<evidence type="ECO:0000313" key="10">
    <source>
        <dbReference type="EMBL" id="GMN54642.1"/>
    </source>
</evidence>
<dbReference type="SMART" id="SM00521">
    <property type="entry name" value="CBF"/>
    <property type="match status" value="1"/>
</dbReference>
<protein>
    <recommendedName>
        <fullName evidence="8">Nuclear transcription factor Y subunit</fullName>
    </recommendedName>
</protein>
<dbReference type="EMBL" id="BTGU01000052">
    <property type="protein sequence ID" value="GMN54642.1"/>
    <property type="molecule type" value="Genomic_DNA"/>
</dbReference>
<comment type="caution">
    <text evidence="10">The sequence shown here is derived from an EMBL/GenBank/DDBJ whole genome shotgun (WGS) entry which is preliminary data.</text>
</comment>
<feature type="compositionally biased region" description="Low complexity" evidence="9">
    <location>
        <begin position="57"/>
        <end position="66"/>
    </location>
</feature>
<evidence type="ECO:0000256" key="6">
    <source>
        <dbReference type="ARBA" id="ARBA00023242"/>
    </source>
</evidence>
<dbReference type="InterPro" id="IPR001289">
    <property type="entry name" value="NFYA"/>
</dbReference>
<comment type="similarity">
    <text evidence="8">Belongs to the NFYA/HAP2 subunit family.</text>
</comment>
<proteinExistence type="inferred from homology"/>
<organism evidence="10 11">
    <name type="scientific">Ficus carica</name>
    <name type="common">Common fig</name>
    <dbReference type="NCBI Taxonomy" id="3494"/>
    <lineage>
        <taxon>Eukaryota</taxon>
        <taxon>Viridiplantae</taxon>
        <taxon>Streptophyta</taxon>
        <taxon>Embryophyta</taxon>
        <taxon>Tracheophyta</taxon>
        <taxon>Spermatophyta</taxon>
        <taxon>Magnoliopsida</taxon>
        <taxon>eudicotyledons</taxon>
        <taxon>Gunneridae</taxon>
        <taxon>Pentapetalae</taxon>
        <taxon>rosids</taxon>
        <taxon>fabids</taxon>
        <taxon>Rosales</taxon>
        <taxon>Moraceae</taxon>
        <taxon>Ficeae</taxon>
        <taxon>Ficus</taxon>
    </lineage>
</organism>
<name>A0AA88DGG1_FICCA</name>
<feature type="region of interest" description="Disordered" evidence="9">
    <location>
        <begin position="28"/>
        <end position="84"/>
    </location>
</feature>
<comment type="subcellular location">
    <subcellularLocation>
        <location evidence="1 8">Nucleus</location>
    </subcellularLocation>
</comment>